<evidence type="ECO:0000256" key="3">
    <source>
        <dbReference type="ARBA" id="ARBA00022448"/>
    </source>
</evidence>
<accession>A0A644XZ51</accession>
<feature type="transmembrane region" description="Helical" evidence="8">
    <location>
        <begin position="365"/>
        <end position="384"/>
    </location>
</feature>
<feature type="transmembrane region" description="Helical" evidence="8">
    <location>
        <begin position="241"/>
        <end position="267"/>
    </location>
</feature>
<dbReference type="Gene3D" id="3.40.1710.10">
    <property type="entry name" value="abc type-2 transporter like domain"/>
    <property type="match status" value="1"/>
</dbReference>
<keyword evidence="6 8" id="KW-1133">Transmembrane helix</keyword>
<sequence length="390" mass="42334">MLSIIKLRLLRLKDDVLVFVLMTGMALVLTAVFGISFNTYRPEIMIVDEDKSNYSEMLIEELKTNNSFNFVVTDMDEASKSVQGGNVSVAMVVYDGFEESLISGSEVSLGFIKIKDDTMILTLQQAVTSIASKMAGAVKVADITSDYISSQDNMTDTEAVRAKTYAGVMDSWKYKNPMNVISTIAHTKNQSGYDGMKHTMIGFTLFFSMYTMVFSIGTILSDKQYKTWERMLISPVSKTSILGGSMVVAYLAGVVQMGVLILCGNYLLGVDWGNSMSGVLMVAAAFIFAVTSLGLMMSGFVKTQAQLGAIVPVVLTSTSMLGGCMWPLDIVNNKALLFLAELTPQKWAMQGIEGIASKGMGFEAAVFPTIVLMGMGAVFFIAGVRTLKTE</sequence>
<comment type="caution">
    <text evidence="10">The sequence shown here is derived from an EMBL/GenBank/DDBJ whole genome shotgun (WGS) entry which is preliminary data.</text>
</comment>
<evidence type="ECO:0000259" key="9">
    <source>
        <dbReference type="PROSITE" id="PS51012"/>
    </source>
</evidence>
<keyword evidence="4" id="KW-1003">Cell membrane</keyword>
<dbReference type="InterPro" id="IPR051449">
    <property type="entry name" value="ABC-2_transporter_component"/>
</dbReference>
<dbReference type="PANTHER" id="PTHR30294:SF45">
    <property type="entry name" value="LINEARMYCIN RESISTANCE PERMEASE PROTEIN LNRN"/>
    <property type="match status" value="1"/>
</dbReference>
<feature type="domain" description="ABC transmembrane type-2" evidence="9">
    <location>
        <begin position="162"/>
        <end position="390"/>
    </location>
</feature>
<evidence type="ECO:0000256" key="2">
    <source>
        <dbReference type="ARBA" id="ARBA00007783"/>
    </source>
</evidence>
<dbReference type="EMBL" id="VSSQ01003485">
    <property type="protein sequence ID" value="MPM20931.1"/>
    <property type="molecule type" value="Genomic_DNA"/>
</dbReference>
<dbReference type="InterPro" id="IPR047817">
    <property type="entry name" value="ABC2_TM_bact-type"/>
</dbReference>
<dbReference type="GO" id="GO:0140359">
    <property type="term" value="F:ABC-type transporter activity"/>
    <property type="evidence" value="ECO:0007669"/>
    <property type="project" value="InterPro"/>
</dbReference>
<dbReference type="InterPro" id="IPR013525">
    <property type="entry name" value="ABC2_TM"/>
</dbReference>
<name>A0A644XZ51_9ZZZZ</name>
<dbReference type="PANTHER" id="PTHR30294">
    <property type="entry name" value="MEMBRANE COMPONENT OF ABC TRANSPORTER YHHJ-RELATED"/>
    <property type="match status" value="1"/>
</dbReference>
<dbReference type="PROSITE" id="PS51012">
    <property type="entry name" value="ABC_TM2"/>
    <property type="match status" value="1"/>
</dbReference>
<keyword evidence="5 8" id="KW-0812">Transmembrane</keyword>
<evidence type="ECO:0000256" key="4">
    <source>
        <dbReference type="ARBA" id="ARBA00022475"/>
    </source>
</evidence>
<comment type="similarity">
    <text evidence="2">Belongs to the ABC-2 integral membrane protein family.</text>
</comment>
<feature type="transmembrane region" description="Helical" evidence="8">
    <location>
        <begin position="279"/>
        <end position="300"/>
    </location>
</feature>
<evidence type="ECO:0000256" key="1">
    <source>
        <dbReference type="ARBA" id="ARBA00004651"/>
    </source>
</evidence>
<comment type="subcellular location">
    <subcellularLocation>
        <location evidence="1">Cell membrane</location>
        <topology evidence="1">Multi-pass membrane protein</topology>
    </subcellularLocation>
</comment>
<feature type="transmembrane region" description="Helical" evidence="8">
    <location>
        <begin position="16"/>
        <end position="37"/>
    </location>
</feature>
<organism evidence="10">
    <name type="scientific">bioreactor metagenome</name>
    <dbReference type="NCBI Taxonomy" id="1076179"/>
    <lineage>
        <taxon>unclassified sequences</taxon>
        <taxon>metagenomes</taxon>
        <taxon>ecological metagenomes</taxon>
    </lineage>
</organism>
<keyword evidence="7 8" id="KW-0472">Membrane</keyword>
<evidence type="ECO:0000256" key="6">
    <source>
        <dbReference type="ARBA" id="ARBA00022989"/>
    </source>
</evidence>
<reference evidence="10" key="1">
    <citation type="submission" date="2019-08" db="EMBL/GenBank/DDBJ databases">
        <authorList>
            <person name="Kucharzyk K."/>
            <person name="Murdoch R.W."/>
            <person name="Higgins S."/>
            <person name="Loffler F."/>
        </authorList>
    </citation>
    <scope>NUCLEOTIDE SEQUENCE</scope>
</reference>
<dbReference type="Pfam" id="PF12698">
    <property type="entry name" value="ABC2_membrane_3"/>
    <property type="match status" value="1"/>
</dbReference>
<dbReference type="AlphaFoldDB" id="A0A644XZ51"/>
<gene>
    <name evidence="10" type="ORF">SDC9_67369</name>
</gene>
<evidence type="ECO:0000256" key="7">
    <source>
        <dbReference type="ARBA" id="ARBA00023136"/>
    </source>
</evidence>
<proteinExistence type="inferred from homology"/>
<feature type="transmembrane region" description="Helical" evidence="8">
    <location>
        <begin position="307"/>
        <end position="328"/>
    </location>
</feature>
<evidence type="ECO:0000256" key="5">
    <source>
        <dbReference type="ARBA" id="ARBA00022692"/>
    </source>
</evidence>
<keyword evidence="3" id="KW-0813">Transport</keyword>
<dbReference type="GO" id="GO:0005886">
    <property type="term" value="C:plasma membrane"/>
    <property type="evidence" value="ECO:0007669"/>
    <property type="project" value="UniProtKB-SubCell"/>
</dbReference>
<feature type="transmembrane region" description="Helical" evidence="8">
    <location>
        <begin position="200"/>
        <end position="220"/>
    </location>
</feature>
<evidence type="ECO:0000313" key="10">
    <source>
        <dbReference type="EMBL" id="MPM20931.1"/>
    </source>
</evidence>
<evidence type="ECO:0000256" key="8">
    <source>
        <dbReference type="SAM" id="Phobius"/>
    </source>
</evidence>
<protein>
    <recommendedName>
        <fullName evidence="9">ABC transmembrane type-2 domain-containing protein</fullName>
    </recommendedName>
</protein>